<dbReference type="eggNOG" id="COG3181">
    <property type="taxonomic scope" value="Bacteria"/>
</dbReference>
<dbReference type="STRING" id="631454.N177_3068"/>
<feature type="signal peptide" evidence="2">
    <location>
        <begin position="1"/>
        <end position="34"/>
    </location>
</feature>
<dbReference type="AlphaFoldDB" id="V4RIA4"/>
<dbReference type="PATRIC" id="fig|631454.5.peg.3028"/>
<evidence type="ECO:0008006" key="5">
    <source>
        <dbReference type="Google" id="ProtNLM"/>
    </source>
</evidence>
<dbReference type="Gene3D" id="3.40.190.150">
    <property type="entry name" value="Bordetella uptake gene, domain 1"/>
    <property type="match status" value="1"/>
</dbReference>
<gene>
    <name evidence="3" type="ORF">N177_3068</name>
</gene>
<accession>V4RIA4</accession>
<dbReference type="Gene3D" id="3.40.190.10">
    <property type="entry name" value="Periplasmic binding protein-like II"/>
    <property type="match status" value="1"/>
</dbReference>
<comment type="caution">
    <text evidence="3">The sequence shown here is derived from an EMBL/GenBank/DDBJ whole genome shotgun (WGS) entry which is preliminary data.</text>
</comment>
<organism evidence="3 4">
    <name type="scientific">Lutibaculum baratangense AMV1</name>
    <dbReference type="NCBI Taxonomy" id="631454"/>
    <lineage>
        <taxon>Bacteria</taxon>
        <taxon>Pseudomonadati</taxon>
        <taxon>Pseudomonadota</taxon>
        <taxon>Alphaproteobacteria</taxon>
        <taxon>Hyphomicrobiales</taxon>
        <taxon>Tepidamorphaceae</taxon>
        <taxon>Lutibaculum</taxon>
    </lineage>
</organism>
<protein>
    <recommendedName>
        <fullName evidence="5">Tricarboxylate transport protein TctC</fullName>
    </recommendedName>
</protein>
<keyword evidence="4" id="KW-1185">Reference proteome</keyword>
<evidence type="ECO:0000256" key="1">
    <source>
        <dbReference type="ARBA" id="ARBA00006987"/>
    </source>
</evidence>
<dbReference type="CDD" id="cd07012">
    <property type="entry name" value="PBP2_Bug_TTT"/>
    <property type="match status" value="1"/>
</dbReference>
<dbReference type="PANTHER" id="PTHR42928">
    <property type="entry name" value="TRICARBOXYLATE-BINDING PROTEIN"/>
    <property type="match status" value="1"/>
</dbReference>
<proteinExistence type="inferred from homology"/>
<dbReference type="PROSITE" id="PS51318">
    <property type="entry name" value="TAT"/>
    <property type="match status" value="1"/>
</dbReference>
<evidence type="ECO:0000313" key="4">
    <source>
        <dbReference type="Proteomes" id="UP000017819"/>
    </source>
</evidence>
<dbReference type="PIRSF" id="PIRSF017082">
    <property type="entry name" value="YflP"/>
    <property type="match status" value="1"/>
</dbReference>
<sequence>MLTTKALLRRALAAGAALGLLGGLAAAGSAPAAAQDYPSRSVELLIPFSAGGANDQVARALAARLEQRLGQPFVPVNRTGAGGYVAAQAIVTGQPDGHMLAHQSLGTFILTSLFKEQAIDPQEDVRYVAQMAQLSSAIAVSSESPYETLDELIAAMKEAPGDFSWGHTGQGGFHHVNGVSLMQATGVDAVDVPFQGSSASVAALLGGHIDMAVLSTSNYLGFEDELRFLAFISEERDEVLPDVPTVGELGIDMVMVETPSVIIVNKDTPDEIVQTLETAIEEVVAQDDYKDALRKMGITPQFATGEEVTQRIERNIDGWREIIESTKEAGQ</sequence>
<dbReference type="OrthoDB" id="7375033at2"/>
<dbReference type="Proteomes" id="UP000017819">
    <property type="component" value="Unassembled WGS sequence"/>
</dbReference>
<evidence type="ECO:0000256" key="2">
    <source>
        <dbReference type="SAM" id="SignalP"/>
    </source>
</evidence>
<dbReference type="InterPro" id="IPR042100">
    <property type="entry name" value="Bug_dom1"/>
</dbReference>
<dbReference type="InterPro" id="IPR006311">
    <property type="entry name" value="TAT_signal"/>
</dbReference>
<reference evidence="3 4" key="1">
    <citation type="journal article" date="2014" name="Genome Announc.">
        <title>Draft Genome Sequence of Lutibaculum baratangense Strain AMV1T, Isolated from a Mud Volcano in Andamans, India.</title>
        <authorList>
            <person name="Singh A."/>
            <person name="Sreenivas A."/>
            <person name="Sathyanarayana Reddy G."/>
            <person name="Pinnaka A.K."/>
            <person name="Shivaji S."/>
        </authorList>
    </citation>
    <scope>NUCLEOTIDE SEQUENCE [LARGE SCALE GENOMIC DNA]</scope>
    <source>
        <strain evidence="3 4">AMV1</strain>
    </source>
</reference>
<name>V4RIA4_9HYPH</name>
<dbReference type="RefSeq" id="WP_023433187.1">
    <property type="nucleotide sequence ID" value="NZ_AWXZ01000039.1"/>
</dbReference>
<dbReference type="PANTHER" id="PTHR42928:SF5">
    <property type="entry name" value="BLR1237 PROTEIN"/>
    <property type="match status" value="1"/>
</dbReference>
<dbReference type="EMBL" id="AWXZ01000039">
    <property type="protein sequence ID" value="ESR23000.1"/>
    <property type="molecule type" value="Genomic_DNA"/>
</dbReference>
<dbReference type="InterPro" id="IPR005064">
    <property type="entry name" value="BUG"/>
</dbReference>
<feature type="chain" id="PRO_5004726777" description="Tricarboxylate transport protein TctC" evidence="2">
    <location>
        <begin position="35"/>
        <end position="331"/>
    </location>
</feature>
<evidence type="ECO:0000313" key="3">
    <source>
        <dbReference type="EMBL" id="ESR23000.1"/>
    </source>
</evidence>
<comment type="similarity">
    <text evidence="1">Belongs to the UPF0065 (bug) family.</text>
</comment>
<keyword evidence="2" id="KW-0732">Signal</keyword>
<dbReference type="Pfam" id="PF03401">
    <property type="entry name" value="TctC"/>
    <property type="match status" value="1"/>
</dbReference>
<dbReference type="SUPFAM" id="SSF53850">
    <property type="entry name" value="Periplasmic binding protein-like II"/>
    <property type="match status" value="1"/>
</dbReference>